<organism evidence="11 12">
    <name type="scientific">Paenibacillus albilobatus</name>
    <dbReference type="NCBI Taxonomy" id="2716884"/>
    <lineage>
        <taxon>Bacteria</taxon>
        <taxon>Bacillati</taxon>
        <taxon>Bacillota</taxon>
        <taxon>Bacilli</taxon>
        <taxon>Bacillales</taxon>
        <taxon>Paenibacillaceae</taxon>
        <taxon>Paenibacillus</taxon>
    </lineage>
</organism>
<evidence type="ECO:0000313" key="11">
    <source>
        <dbReference type="EMBL" id="GIO32421.1"/>
    </source>
</evidence>
<dbReference type="RefSeq" id="WP_236575444.1">
    <property type="nucleotide sequence ID" value="NZ_BORQ01000004.1"/>
</dbReference>
<evidence type="ECO:0000256" key="6">
    <source>
        <dbReference type="ARBA" id="ARBA00023139"/>
    </source>
</evidence>
<evidence type="ECO:0000256" key="4">
    <source>
        <dbReference type="ARBA" id="ARBA00022729"/>
    </source>
</evidence>
<evidence type="ECO:0000256" key="1">
    <source>
        <dbReference type="ARBA" id="ARBA00004635"/>
    </source>
</evidence>
<accession>A0A919XGJ3</accession>
<feature type="signal peptide" evidence="8">
    <location>
        <begin position="1"/>
        <end position="24"/>
    </location>
</feature>
<dbReference type="Pfam" id="PF25198">
    <property type="entry name" value="Spore_GerAC_N"/>
    <property type="match status" value="1"/>
</dbReference>
<evidence type="ECO:0000256" key="5">
    <source>
        <dbReference type="ARBA" id="ARBA00023136"/>
    </source>
</evidence>
<feature type="chain" id="PRO_5038380120" evidence="8">
    <location>
        <begin position="25"/>
        <end position="379"/>
    </location>
</feature>
<protein>
    <submittedName>
        <fullName evidence="11">Germination protein BC</fullName>
    </submittedName>
</protein>
<dbReference type="InterPro" id="IPR008844">
    <property type="entry name" value="Spore_GerAC-like"/>
</dbReference>
<keyword evidence="12" id="KW-1185">Reference proteome</keyword>
<feature type="domain" description="Spore germination GerAC-like C-terminal" evidence="9">
    <location>
        <begin position="217"/>
        <end position="350"/>
    </location>
</feature>
<dbReference type="PANTHER" id="PTHR35789">
    <property type="entry name" value="SPORE GERMINATION PROTEIN B3"/>
    <property type="match status" value="1"/>
</dbReference>
<dbReference type="InterPro" id="IPR046953">
    <property type="entry name" value="Spore_GerAC-like_C"/>
</dbReference>
<comment type="subcellular location">
    <subcellularLocation>
        <location evidence="1">Membrane</location>
        <topology evidence="1">Lipid-anchor</topology>
    </subcellularLocation>
</comment>
<proteinExistence type="inferred from homology"/>
<evidence type="ECO:0000256" key="7">
    <source>
        <dbReference type="ARBA" id="ARBA00023288"/>
    </source>
</evidence>
<keyword evidence="3" id="KW-0309">Germination</keyword>
<dbReference type="InterPro" id="IPR038501">
    <property type="entry name" value="Spore_GerAC_C_sf"/>
</dbReference>
<keyword evidence="5" id="KW-0472">Membrane</keyword>
<evidence type="ECO:0000259" key="10">
    <source>
        <dbReference type="Pfam" id="PF25198"/>
    </source>
</evidence>
<dbReference type="Gene3D" id="3.30.300.210">
    <property type="entry name" value="Nutrient germinant receptor protein C, domain 3"/>
    <property type="match status" value="1"/>
</dbReference>
<comment type="similarity">
    <text evidence="2">Belongs to the GerABKC lipoprotein family.</text>
</comment>
<dbReference type="GO" id="GO:0009847">
    <property type="term" value="P:spore germination"/>
    <property type="evidence" value="ECO:0007669"/>
    <property type="project" value="InterPro"/>
</dbReference>
<dbReference type="AlphaFoldDB" id="A0A919XGJ3"/>
<keyword evidence="6" id="KW-0564">Palmitate</keyword>
<dbReference type="PANTHER" id="PTHR35789:SF1">
    <property type="entry name" value="SPORE GERMINATION PROTEIN B3"/>
    <property type="match status" value="1"/>
</dbReference>
<feature type="domain" description="Spore germination protein N-terminal" evidence="10">
    <location>
        <begin position="24"/>
        <end position="196"/>
    </location>
</feature>
<evidence type="ECO:0000256" key="3">
    <source>
        <dbReference type="ARBA" id="ARBA00022544"/>
    </source>
</evidence>
<dbReference type="InterPro" id="IPR057336">
    <property type="entry name" value="GerAC_N"/>
</dbReference>
<evidence type="ECO:0000259" key="9">
    <source>
        <dbReference type="Pfam" id="PF05504"/>
    </source>
</evidence>
<sequence length="379" mass="43063">MMKWIRCILALALLTMPLTGCWGAREIEHMIYVNTVGVDYVKGQVVLYIQMLNFSGVAKRESGQSQLQKTFVGKAVGDSFDTAVFNMYTSSPQRVVWSNVKTIVFSEAALKNGIVDQVLDVWDRYYEFRYTVWTMATKEPMEELLNTPSIADLSVVYSQLNSPMRIYEQSSVISPLYLYKFIWKWKEKGETVLLPNAAIIPDWTDNRKPSPNVSMTGVCFLQKQKFRGCLENSDILGLRWLEKNTRRTPLVIRKGNEVQAMMVMDKVKSSIRPKLRQGKPVFDIKVSTQATLPQLNKNVTKKKLELAATKEIKDQIMKTYLKGLEMDVDAYGLSGILRRSMPDAWHKLSAEDKIPLDPGSIESIDVKVNLISGGISKLK</sequence>
<dbReference type="GO" id="GO:0016020">
    <property type="term" value="C:membrane"/>
    <property type="evidence" value="ECO:0007669"/>
    <property type="project" value="UniProtKB-SubCell"/>
</dbReference>
<dbReference type="NCBIfam" id="TIGR02887">
    <property type="entry name" value="spore_ger_x_C"/>
    <property type="match status" value="1"/>
</dbReference>
<evidence type="ECO:0000256" key="2">
    <source>
        <dbReference type="ARBA" id="ARBA00007886"/>
    </source>
</evidence>
<keyword evidence="7" id="KW-0449">Lipoprotein</keyword>
<evidence type="ECO:0000313" key="12">
    <source>
        <dbReference type="Proteomes" id="UP000679779"/>
    </source>
</evidence>
<gene>
    <name evidence="11" type="ORF">J2TS6_35620</name>
</gene>
<evidence type="ECO:0000256" key="8">
    <source>
        <dbReference type="SAM" id="SignalP"/>
    </source>
</evidence>
<reference evidence="11" key="1">
    <citation type="submission" date="2021-03" db="EMBL/GenBank/DDBJ databases">
        <title>Antimicrobial resistance genes in bacteria isolated from Japanese honey, and their potential for conferring macrolide and lincosamide resistance in the American foulbrood pathogen Paenibacillus larvae.</title>
        <authorList>
            <person name="Okamoto M."/>
            <person name="Kumagai M."/>
            <person name="Kanamori H."/>
            <person name="Takamatsu D."/>
        </authorList>
    </citation>
    <scope>NUCLEOTIDE SEQUENCE</scope>
    <source>
        <strain evidence="11">J2TS6</strain>
    </source>
</reference>
<keyword evidence="4 8" id="KW-0732">Signal</keyword>
<dbReference type="Pfam" id="PF05504">
    <property type="entry name" value="Spore_GerAC"/>
    <property type="match status" value="1"/>
</dbReference>
<comment type="caution">
    <text evidence="11">The sequence shown here is derived from an EMBL/GenBank/DDBJ whole genome shotgun (WGS) entry which is preliminary data.</text>
</comment>
<dbReference type="Proteomes" id="UP000679779">
    <property type="component" value="Unassembled WGS sequence"/>
</dbReference>
<dbReference type="EMBL" id="BORQ01000004">
    <property type="protein sequence ID" value="GIO32421.1"/>
    <property type="molecule type" value="Genomic_DNA"/>
</dbReference>
<name>A0A919XGJ3_9BACL</name>